<keyword evidence="2" id="KW-1185">Reference proteome</keyword>
<comment type="caution">
    <text evidence="1">The sequence shown here is derived from an EMBL/GenBank/DDBJ whole genome shotgun (WGS) entry which is preliminary data.</text>
</comment>
<gene>
    <name evidence="1" type="ORF">MW7_005300</name>
</gene>
<protein>
    <submittedName>
        <fullName evidence="1">LysR family transcriptional regulator</fullName>
    </submittedName>
</protein>
<reference evidence="1" key="1">
    <citation type="submission" date="2019-05" db="EMBL/GenBank/DDBJ databases">
        <title>Revised genome assembly of Burkholderiaceae (previously Ralstonia) sp. PBA.</title>
        <authorList>
            <person name="Gan H.M."/>
        </authorList>
    </citation>
    <scope>NUCLEOTIDE SEQUENCE</scope>
    <source>
        <strain evidence="1">PBA</strain>
    </source>
</reference>
<dbReference type="Proteomes" id="UP000004277">
    <property type="component" value="Unassembled WGS sequence"/>
</dbReference>
<evidence type="ECO:0000313" key="1">
    <source>
        <dbReference type="EMBL" id="TMS58175.1"/>
    </source>
</evidence>
<accession>A0ACD3SPF6</accession>
<organism evidence="1 2">
    <name type="scientific">Imbroritus primus</name>
    <dbReference type="NCBI Taxonomy" id="3058603"/>
    <lineage>
        <taxon>Bacteria</taxon>
        <taxon>Pseudomonadati</taxon>
        <taxon>Pseudomonadota</taxon>
        <taxon>Betaproteobacteria</taxon>
        <taxon>Burkholderiales</taxon>
        <taxon>Burkholderiaceae</taxon>
        <taxon>Imbroritus</taxon>
    </lineage>
</organism>
<sequence length="362" mass="40106">MTFRFELFPVISQDDNPRANGKLFKLLRAVRETGSLHQAAPGVGLSYRHAWGIMRTWEETLGRSLLDMERGRGASLTTFGERLLRAETRLHDELTPAIQQALLHFLNELEDAAKPEKVIRFSGSHDPAVELLANVLGKTAGAPDLDTVFCGSVEGLISLQEKQCELAGVYVSPVQAAGSVAHLTLRKWMKPNAIRLIRVADREQGLIVSPRYVTQIHTLADLARTRATFVNRQRSSGTRMLFDQLLASHGLFPDQITGYDNQEFSNERVAQAVAEGRADVGFGLRVNAEALGLGFVPMTREDYFLAIRRHDHLAAWVRQLLEVISSPDFAAQIARLPGYSANPAASVLTPEEALPWFDGNTR</sequence>
<name>A0ACD3SPF6_9BURK</name>
<proteinExistence type="predicted"/>
<evidence type="ECO:0000313" key="2">
    <source>
        <dbReference type="Proteomes" id="UP000004277"/>
    </source>
</evidence>
<dbReference type="EMBL" id="AKCV02000015">
    <property type="protein sequence ID" value="TMS58175.1"/>
    <property type="molecule type" value="Genomic_DNA"/>
</dbReference>